<name>A0ABP7YKV4_9SPHI</name>
<dbReference type="Proteomes" id="UP001500101">
    <property type="component" value="Unassembled WGS sequence"/>
</dbReference>
<accession>A0ABP7YKV4</accession>
<comment type="caution">
    <text evidence="1">The sequence shown here is derived from an EMBL/GenBank/DDBJ whole genome shotgun (WGS) entry which is preliminary data.</text>
</comment>
<gene>
    <name evidence="1" type="ORF">GCM10022216_14190</name>
</gene>
<evidence type="ECO:0000313" key="1">
    <source>
        <dbReference type="EMBL" id="GAA4137817.1"/>
    </source>
</evidence>
<protein>
    <recommendedName>
        <fullName evidence="3">DUF4397 domain-containing protein</fullName>
    </recommendedName>
</protein>
<proteinExistence type="predicted"/>
<reference evidence="2" key="1">
    <citation type="journal article" date="2019" name="Int. J. Syst. Evol. Microbiol.">
        <title>The Global Catalogue of Microorganisms (GCM) 10K type strain sequencing project: providing services to taxonomists for standard genome sequencing and annotation.</title>
        <authorList>
            <consortium name="The Broad Institute Genomics Platform"/>
            <consortium name="The Broad Institute Genome Sequencing Center for Infectious Disease"/>
            <person name="Wu L."/>
            <person name="Ma J."/>
        </authorList>
    </citation>
    <scope>NUCLEOTIDE SEQUENCE [LARGE SCALE GENOMIC DNA]</scope>
    <source>
        <strain evidence="2">JCM 16704</strain>
    </source>
</reference>
<evidence type="ECO:0000313" key="2">
    <source>
        <dbReference type="Proteomes" id="UP001500101"/>
    </source>
</evidence>
<evidence type="ECO:0008006" key="3">
    <source>
        <dbReference type="Google" id="ProtNLM"/>
    </source>
</evidence>
<organism evidence="1 2">
    <name type="scientific">Sphingobacterium kyonggiense</name>
    <dbReference type="NCBI Taxonomy" id="714075"/>
    <lineage>
        <taxon>Bacteria</taxon>
        <taxon>Pseudomonadati</taxon>
        <taxon>Bacteroidota</taxon>
        <taxon>Sphingobacteriia</taxon>
        <taxon>Sphingobacteriales</taxon>
        <taxon>Sphingobacteriaceae</taxon>
        <taxon>Sphingobacterium</taxon>
    </lineage>
</organism>
<sequence>MLLFSLLAVLIACKKENPGFNYDYRRDLSNMNKSMVRLVNLSKNPQLIADGDSLTNFFVAPRRSGNIPPSETTPPGTKYFPKDGRLGLIWDIPQELFKNSTGINFKVSHVKHITEVVFAVPFDFIATDGKNQAKDYYFLRNTTSEMQNPTNYVEIPRSITAPSKPDHFKIRIINLARKLSPRNPMEDLAGPVTLAFADGTTVNGKTSNIAMDSWSDYVEVPYGTYQFKVLTTDGRQLPGQGQTQYAKILPKTSEMEGVDKAQTGLIYGAIQTYQPGGVYSIVVHPDDFTWTSGRDEINNVQNCYQTIADISEPLNRTFTRLQLANALFNQDLTLSIDGKNSASTTATQSSEYIHLVAGKHFLEVKNKVGEVVYSEEQELMAGQNYSLWLHLDEGNKVHGSLAANNLSGSTYIGQNKNGNNAIYDRMKLSYFFHVRYFNFCKQLPLLTVASSDGQNFITDRFSVTGANIPLNQLNYTDNYATIIYSKADVKGSPYHFTAFRSEIGRVPGDWLRNISPLSSESLIRNKALYTKVNRKVPVHEPGVYSIALIGDLSKTNEQEKPRFMIVKHTK</sequence>
<keyword evidence="2" id="KW-1185">Reference proteome</keyword>
<dbReference type="EMBL" id="BAAAZI010000006">
    <property type="protein sequence ID" value="GAA4137817.1"/>
    <property type="molecule type" value="Genomic_DNA"/>
</dbReference>